<protein>
    <recommendedName>
        <fullName evidence="6">Zn(2)-C6 fungal-type domain-containing protein</fullName>
    </recommendedName>
</protein>
<evidence type="ECO:0000259" key="6">
    <source>
        <dbReference type="PROSITE" id="PS50048"/>
    </source>
</evidence>
<keyword evidence="4" id="KW-0539">Nucleus</keyword>
<dbReference type="CDD" id="cd00067">
    <property type="entry name" value="GAL4"/>
    <property type="match status" value="1"/>
</dbReference>
<dbReference type="GO" id="GO:0003677">
    <property type="term" value="F:DNA binding"/>
    <property type="evidence" value="ECO:0007669"/>
    <property type="project" value="UniProtKB-KW"/>
</dbReference>
<evidence type="ECO:0000313" key="8">
    <source>
        <dbReference type="Proteomes" id="UP001152646"/>
    </source>
</evidence>
<reference evidence="7" key="1">
    <citation type="submission" date="2021-07" db="EMBL/GenBank/DDBJ databases">
        <authorList>
            <person name="Branca A.L. A."/>
        </authorList>
    </citation>
    <scope>NUCLEOTIDE SEQUENCE</scope>
</reference>
<gene>
    <name evidence="7" type="ORF">PSALAMII_LOCUS6894</name>
</gene>
<evidence type="ECO:0000256" key="3">
    <source>
        <dbReference type="ARBA" id="ARBA00023163"/>
    </source>
</evidence>
<dbReference type="OrthoDB" id="3546279at2759"/>
<dbReference type="Gene3D" id="4.10.240.10">
    <property type="entry name" value="Zn(2)-C6 fungal-type DNA-binding domain"/>
    <property type="match status" value="1"/>
</dbReference>
<dbReference type="InterPro" id="IPR001138">
    <property type="entry name" value="Zn2Cys6_DnaBD"/>
</dbReference>
<dbReference type="Pfam" id="PF11951">
    <property type="entry name" value="Fungal_trans_2"/>
    <property type="match status" value="1"/>
</dbReference>
<dbReference type="GO" id="GO:0000981">
    <property type="term" value="F:DNA-binding transcription factor activity, RNA polymerase II-specific"/>
    <property type="evidence" value="ECO:0007669"/>
    <property type="project" value="InterPro"/>
</dbReference>
<dbReference type="PROSITE" id="PS50048">
    <property type="entry name" value="ZN2_CY6_FUNGAL_2"/>
    <property type="match status" value="1"/>
</dbReference>
<keyword evidence="3" id="KW-0804">Transcription</keyword>
<dbReference type="InterPro" id="IPR052400">
    <property type="entry name" value="Zn2-C6_fungal_TF"/>
</dbReference>
<evidence type="ECO:0000256" key="4">
    <source>
        <dbReference type="ARBA" id="ARBA00023242"/>
    </source>
</evidence>
<dbReference type="InterPro" id="IPR021858">
    <property type="entry name" value="Fun_TF"/>
</dbReference>
<dbReference type="Proteomes" id="UP001152646">
    <property type="component" value="Unassembled WGS sequence"/>
</dbReference>
<dbReference type="EMBL" id="CAJVPA010000195">
    <property type="protein sequence ID" value="CAG8389631.1"/>
    <property type="molecule type" value="Genomic_DNA"/>
</dbReference>
<sequence>MLRHSSRTDGISVPNPNPPVRLKNRISHTKSRNGCYTCKRRRVKCDEERPICGACEVRGSQCTFPDPGSTKNRPRHSTPRGNPESSQDSIPGQHEHAAPRSGHEFAISPLSFNLGRSGTPAYEGQSGGHLNMNDLKLLQHYILHTSKKMSLTPGRTLVWTSIFPDIAGTNEFFMHLLLALAGLDILSEGPEVSRSQQSLSEPPSRDLELAKLRLVIEHHQLGLQGFQEELCSTNDSNAEALMTGSMLIVAFAFASLRFGYMGSSQSSPSNPYNDADVTMGAQKPHTHWLRLVRGVGLITQKHWMAVKMGRCRALVQYQNANDDWKLCRSELNDLVPISLGSKISKFASGAGTAISDLRNLLHSLEVTAEQSPLSPEQSNIIKEQHHALTVFEEMHMRVLYAIRLQRIPSRPSSNLDVQAEIEEAAVTSWPHLVSQGFISSLETHDDFGVTDGVSFTILAHLYLVLAILEGTWYLGATFDTEIGNINTFISGLKDARLVKLMEWPMSVIENL</sequence>
<keyword evidence="1" id="KW-0805">Transcription regulation</keyword>
<dbReference type="PROSITE" id="PS00463">
    <property type="entry name" value="ZN2_CY6_FUNGAL_1"/>
    <property type="match status" value="1"/>
</dbReference>
<dbReference type="PANTHER" id="PTHR47657:SF10">
    <property type="entry name" value="ZN(II)2CYS6 TRANSCRIPTION FACTOR (EUROFUNG)"/>
    <property type="match status" value="1"/>
</dbReference>
<dbReference type="InterPro" id="IPR036864">
    <property type="entry name" value="Zn2-C6_fun-type_DNA-bd_sf"/>
</dbReference>
<dbReference type="PANTHER" id="PTHR47657">
    <property type="entry name" value="STEROL REGULATORY ELEMENT-BINDING PROTEIN ECM22"/>
    <property type="match status" value="1"/>
</dbReference>
<dbReference type="Pfam" id="PF00172">
    <property type="entry name" value="Zn_clus"/>
    <property type="match status" value="1"/>
</dbReference>
<dbReference type="SUPFAM" id="SSF57701">
    <property type="entry name" value="Zn2/Cys6 DNA-binding domain"/>
    <property type="match status" value="1"/>
</dbReference>
<dbReference type="GO" id="GO:0008270">
    <property type="term" value="F:zinc ion binding"/>
    <property type="evidence" value="ECO:0007669"/>
    <property type="project" value="InterPro"/>
</dbReference>
<proteinExistence type="predicted"/>
<evidence type="ECO:0000256" key="1">
    <source>
        <dbReference type="ARBA" id="ARBA00023015"/>
    </source>
</evidence>
<evidence type="ECO:0000313" key="7">
    <source>
        <dbReference type="EMBL" id="CAG8389631.1"/>
    </source>
</evidence>
<evidence type="ECO:0000256" key="2">
    <source>
        <dbReference type="ARBA" id="ARBA00023125"/>
    </source>
</evidence>
<feature type="compositionally biased region" description="Polar residues" evidence="5">
    <location>
        <begin position="79"/>
        <end position="90"/>
    </location>
</feature>
<comment type="caution">
    <text evidence="7">The sequence shown here is derived from an EMBL/GenBank/DDBJ whole genome shotgun (WGS) entry which is preliminary data.</text>
</comment>
<feature type="region of interest" description="Disordered" evidence="5">
    <location>
        <begin position="63"/>
        <end position="100"/>
    </location>
</feature>
<accession>A0A9W4JET2</accession>
<organism evidence="7 8">
    <name type="scientific">Penicillium salamii</name>
    <dbReference type="NCBI Taxonomy" id="1612424"/>
    <lineage>
        <taxon>Eukaryota</taxon>
        <taxon>Fungi</taxon>
        <taxon>Dikarya</taxon>
        <taxon>Ascomycota</taxon>
        <taxon>Pezizomycotina</taxon>
        <taxon>Eurotiomycetes</taxon>
        <taxon>Eurotiomycetidae</taxon>
        <taxon>Eurotiales</taxon>
        <taxon>Aspergillaceae</taxon>
        <taxon>Penicillium</taxon>
    </lineage>
</organism>
<keyword evidence="2" id="KW-0238">DNA-binding</keyword>
<name>A0A9W4JET2_9EURO</name>
<dbReference type="AlphaFoldDB" id="A0A9W4JET2"/>
<feature type="domain" description="Zn(2)-C6 fungal-type" evidence="6">
    <location>
        <begin position="34"/>
        <end position="64"/>
    </location>
</feature>
<evidence type="ECO:0000256" key="5">
    <source>
        <dbReference type="SAM" id="MobiDB-lite"/>
    </source>
</evidence>
<feature type="region of interest" description="Disordered" evidence="5">
    <location>
        <begin position="1"/>
        <end position="26"/>
    </location>
</feature>
<dbReference type="SMART" id="SM00066">
    <property type="entry name" value="GAL4"/>
    <property type="match status" value="1"/>
</dbReference>